<evidence type="ECO:0000313" key="3">
    <source>
        <dbReference type="Proteomes" id="UP000546536"/>
    </source>
</evidence>
<evidence type="ECO:0000313" key="2">
    <source>
        <dbReference type="EMBL" id="NNH88714.1"/>
    </source>
</evidence>
<dbReference type="AlphaFoldDB" id="A0A7Y2RD70"/>
<organism evidence="1 4">
    <name type="scientific">Acinetobacter terrae</name>
    <dbReference type="NCBI Taxonomy" id="2731247"/>
    <lineage>
        <taxon>Bacteria</taxon>
        <taxon>Pseudomonadati</taxon>
        <taxon>Pseudomonadota</taxon>
        <taxon>Gammaproteobacteria</taxon>
        <taxon>Moraxellales</taxon>
        <taxon>Moraxellaceae</taxon>
        <taxon>Acinetobacter</taxon>
        <taxon>Acinetobacter Taxon 24</taxon>
    </lineage>
</organism>
<evidence type="ECO:0000313" key="1">
    <source>
        <dbReference type="EMBL" id="NNH76419.1"/>
    </source>
</evidence>
<gene>
    <name evidence="2" type="ORF">HLH13_13550</name>
    <name evidence="1" type="ORF">HLH17_01695</name>
</gene>
<name>A0A7Y2RD70_9GAMM</name>
<dbReference type="EMBL" id="JABERL010000004">
    <property type="protein sequence ID" value="NNH76419.1"/>
    <property type="molecule type" value="Genomic_DNA"/>
</dbReference>
<evidence type="ECO:0000313" key="4">
    <source>
        <dbReference type="Proteomes" id="UP000569202"/>
    </source>
</evidence>
<dbReference type="RefSeq" id="WP_171539631.1">
    <property type="nucleotide sequence ID" value="NZ_JABERG010000017.1"/>
</dbReference>
<keyword evidence="3" id="KW-1185">Reference proteome</keyword>
<dbReference type="Proteomes" id="UP000546536">
    <property type="component" value="Unassembled WGS sequence"/>
</dbReference>
<sequence>MKLSEQVKQAFFDYIDQNYKVPNYLLISPDSYKTLLEERSHFITTTPMDTGIVDMKFLGCEIGVAPDDGPSFEWKKK</sequence>
<accession>A0A7Y2WLB2</accession>
<proteinExistence type="predicted"/>
<dbReference type="Proteomes" id="UP000569202">
    <property type="component" value="Unassembled WGS sequence"/>
</dbReference>
<reference evidence="3 4" key="1">
    <citation type="submission" date="2020-04" db="EMBL/GenBank/DDBJ databases">
        <title>Acinetobacter Taxon 24.</title>
        <authorList>
            <person name="Nemec A."/>
            <person name="Radolfova-Krizova L."/>
            <person name="Higgins P.G."/>
            <person name="Spanelova P."/>
        </authorList>
    </citation>
    <scope>NUCLEOTIDE SEQUENCE [LARGE SCALE GENOMIC DNA]</scope>
    <source>
        <strain evidence="2 3">ANC 4279</strain>
        <strain evidence="1 4">ANC 5380</strain>
    </source>
</reference>
<dbReference type="EMBL" id="JABERG010000017">
    <property type="protein sequence ID" value="NNH88714.1"/>
    <property type="molecule type" value="Genomic_DNA"/>
</dbReference>
<accession>A0A7Y2RD70</accession>
<comment type="caution">
    <text evidence="1">The sequence shown here is derived from an EMBL/GenBank/DDBJ whole genome shotgun (WGS) entry which is preliminary data.</text>
</comment>
<protein>
    <submittedName>
        <fullName evidence="1">Uncharacterized protein</fullName>
    </submittedName>
</protein>